<evidence type="ECO:0000313" key="9">
    <source>
        <dbReference type="Proteomes" id="UP000031338"/>
    </source>
</evidence>
<dbReference type="InterPro" id="IPR036922">
    <property type="entry name" value="Rieske_2Fe-2S_sf"/>
</dbReference>
<sequence length="448" mass="51886">MATYIQVPEVDAPYPTHASAQFPEPRGDAITGDRYWSKDFAALEWEHMWKRVWHVGGRESQLEEAGDFITHNFMRQSVIMVRQKDGGIRAFHNVCRHRGNRLVTVEEGGVGEHFTCPYHGWKWNIDGALDWVQDEEDFPQGSPCGKLRMKEVPCETWGGFIFYSFDPNAVPLLEYLDPIPALLGNRDLASWKRVVWRTLRVNTNWKFASDNFNEAYHIPAVHPQFEGMIDDHYSTTVFEMYPTGHNRMIEKLQPSSRYQDAQQMKPLWAQVLKEWDLDPSDFEGRAQEGRLALQQARRKLGPERGYKHFEKLADDELTDQFHHTCFPNLTLTGTPEGLHVFRTEPDMEDPNWSTFDYWYLAPEVAGGADVPTLYGLRPWKEAEHQSGDFDAYSAEIPQGDFLIQDLDVAVTQQQGLHSLGHDDAYLARQENRVRRFHEVINDYIAGRR</sequence>
<dbReference type="PANTHER" id="PTHR43756:SF5">
    <property type="entry name" value="CHOLINE MONOOXYGENASE, CHLOROPLASTIC"/>
    <property type="match status" value="1"/>
</dbReference>
<evidence type="ECO:0000256" key="1">
    <source>
        <dbReference type="ARBA" id="ARBA00001962"/>
    </source>
</evidence>
<dbReference type="InterPro" id="IPR017941">
    <property type="entry name" value="Rieske_2Fe-2S"/>
</dbReference>
<evidence type="ECO:0000256" key="3">
    <source>
        <dbReference type="ARBA" id="ARBA00022723"/>
    </source>
</evidence>
<dbReference type="STRING" id="48936.NJ75_03513"/>
<name>A0A0B8ZCB0_9SPHN</name>
<dbReference type="AlphaFoldDB" id="A0A0B8ZCB0"/>
<gene>
    <name evidence="8" type="ORF">NJ75_03513</name>
</gene>
<dbReference type="Gene3D" id="3.90.380.10">
    <property type="entry name" value="Naphthalene 1,2-dioxygenase Alpha Subunit, Chain A, domain 1"/>
    <property type="match status" value="1"/>
</dbReference>
<proteinExistence type="predicted"/>
<keyword evidence="3" id="KW-0479">Metal-binding</keyword>
<evidence type="ECO:0000256" key="2">
    <source>
        <dbReference type="ARBA" id="ARBA00022714"/>
    </source>
</evidence>
<dbReference type="InterPro" id="IPR015879">
    <property type="entry name" value="Ring_hydroxy_dOase_asu_C_dom"/>
</dbReference>
<keyword evidence="4" id="KW-0560">Oxidoreductase</keyword>
<keyword evidence="5" id="KW-0408">Iron</keyword>
<evidence type="ECO:0000256" key="6">
    <source>
        <dbReference type="ARBA" id="ARBA00023014"/>
    </source>
</evidence>
<dbReference type="PANTHER" id="PTHR43756">
    <property type="entry name" value="CHOLINE MONOOXYGENASE, CHLOROPLASTIC"/>
    <property type="match status" value="1"/>
</dbReference>
<dbReference type="CDD" id="cd03469">
    <property type="entry name" value="Rieske_RO_Alpha_N"/>
    <property type="match status" value="1"/>
</dbReference>
<dbReference type="PRINTS" id="PR00090">
    <property type="entry name" value="RNGDIOXGNASE"/>
</dbReference>
<protein>
    <submittedName>
        <fullName evidence="8">Rieske (2Fe-2S) domain-containing protein</fullName>
    </submittedName>
</protein>
<dbReference type="RefSeq" id="WP_039336771.1">
    <property type="nucleotide sequence ID" value="NZ_JRVC01000020.1"/>
</dbReference>
<dbReference type="GO" id="GO:0051537">
    <property type="term" value="F:2 iron, 2 sulfur cluster binding"/>
    <property type="evidence" value="ECO:0007669"/>
    <property type="project" value="UniProtKB-KW"/>
</dbReference>
<evidence type="ECO:0000259" key="7">
    <source>
        <dbReference type="PROSITE" id="PS51296"/>
    </source>
</evidence>
<keyword evidence="2" id="KW-0001">2Fe-2S</keyword>
<dbReference type="Gene3D" id="2.102.10.10">
    <property type="entry name" value="Rieske [2Fe-2S] iron-sulphur domain"/>
    <property type="match status" value="1"/>
</dbReference>
<comment type="cofactor">
    <cofactor evidence="1">
        <name>Fe cation</name>
        <dbReference type="ChEBI" id="CHEBI:24875"/>
    </cofactor>
</comment>
<dbReference type="SUPFAM" id="SSF55961">
    <property type="entry name" value="Bet v1-like"/>
    <property type="match status" value="1"/>
</dbReference>
<keyword evidence="6" id="KW-0411">Iron-sulfur</keyword>
<comment type="caution">
    <text evidence="8">The sequence shown here is derived from an EMBL/GenBank/DDBJ whole genome shotgun (WGS) entry which is preliminary data.</text>
</comment>
<evidence type="ECO:0000313" key="8">
    <source>
        <dbReference type="EMBL" id="KHS43893.1"/>
    </source>
</evidence>
<dbReference type="EMBL" id="JRVC01000020">
    <property type="protein sequence ID" value="KHS43893.1"/>
    <property type="molecule type" value="Genomic_DNA"/>
</dbReference>
<dbReference type="PATRIC" id="fig|48936.3.peg.3542"/>
<keyword evidence="9" id="KW-1185">Reference proteome</keyword>
<reference evidence="8 9" key="1">
    <citation type="submission" date="2014-10" db="EMBL/GenBank/DDBJ databases">
        <title>Draft genome sequence of Novosphingobium subterraneum DSM 12447.</title>
        <authorList>
            <person name="Gan H.M."/>
            <person name="Gan H.Y."/>
            <person name="Savka M.A."/>
        </authorList>
    </citation>
    <scope>NUCLEOTIDE SEQUENCE [LARGE SCALE GENOMIC DNA]</scope>
    <source>
        <strain evidence="8 9">DSM 12447</strain>
    </source>
</reference>
<evidence type="ECO:0000256" key="5">
    <source>
        <dbReference type="ARBA" id="ARBA00023004"/>
    </source>
</evidence>
<accession>A0A0B8ZCB0</accession>
<dbReference type="Pfam" id="PF00848">
    <property type="entry name" value="Ring_hydroxyl_A"/>
    <property type="match status" value="1"/>
</dbReference>
<feature type="domain" description="Rieske" evidence="7">
    <location>
        <begin position="53"/>
        <end position="163"/>
    </location>
</feature>
<dbReference type="SUPFAM" id="SSF50022">
    <property type="entry name" value="ISP domain"/>
    <property type="match status" value="1"/>
</dbReference>
<dbReference type="Proteomes" id="UP000031338">
    <property type="component" value="Unassembled WGS sequence"/>
</dbReference>
<dbReference type="GO" id="GO:0005506">
    <property type="term" value="F:iron ion binding"/>
    <property type="evidence" value="ECO:0007669"/>
    <property type="project" value="InterPro"/>
</dbReference>
<evidence type="ECO:0000256" key="4">
    <source>
        <dbReference type="ARBA" id="ARBA00023002"/>
    </source>
</evidence>
<dbReference type="InterPro" id="IPR001663">
    <property type="entry name" value="Rng_hydr_dOase-A"/>
</dbReference>
<organism evidence="8 9">
    <name type="scientific">Novosphingobium subterraneum</name>
    <dbReference type="NCBI Taxonomy" id="48936"/>
    <lineage>
        <taxon>Bacteria</taxon>
        <taxon>Pseudomonadati</taxon>
        <taxon>Pseudomonadota</taxon>
        <taxon>Alphaproteobacteria</taxon>
        <taxon>Sphingomonadales</taxon>
        <taxon>Sphingomonadaceae</taxon>
        <taxon>Novosphingobium</taxon>
    </lineage>
</organism>
<dbReference type="CDD" id="cd08882">
    <property type="entry name" value="RHO_alpha_C_MupW-like"/>
    <property type="match status" value="1"/>
</dbReference>
<dbReference type="GO" id="GO:0016491">
    <property type="term" value="F:oxidoreductase activity"/>
    <property type="evidence" value="ECO:0007669"/>
    <property type="project" value="UniProtKB-KW"/>
</dbReference>
<dbReference type="Pfam" id="PF00355">
    <property type="entry name" value="Rieske"/>
    <property type="match status" value="1"/>
</dbReference>
<dbReference type="PROSITE" id="PS51296">
    <property type="entry name" value="RIESKE"/>
    <property type="match status" value="1"/>
</dbReference>